<dbReference type="InterPro" id="IPR002041">
    <property type="entry name" value="Ran_GTPase"/>
</dbReference>
<keyword evidence="7" id="KW-1185">Reference proteome</keyword>
<evidence type="ECO:0000313" key="7">
    <source>
        <dbReference type="Proteomes" id="UP000444721"/>
    </source>
</evidence>
<gene>
    <name evidence="6" type="ORF">FDP41_001384</name>
</gene>
<comment type="similarity">
    <text evidence="5">Belongs to the small GTPase superfamily. Ran family.</text>
</comment>
<dbReference type="GO" id="GO:0003924">
    <property type="term" value="F:GTPase activity"/>
    <property type="evidence" value="ECO:0007669"/>
    <property type="project" value="InterPro"/>
</dbReference>
<dbReference type="Gene3D" id="3.40.50.300">
    <property type="entry name" value="P-loop containing nucleotide triphosphate hydrolases"/>
    <property type="match status" value="1"/>
</dbReference>
<dbReference type="PRINTS" id="PR00627">
    <property type="entry name" value="GTPRANTC4"/>
</dbReference>
<dbReference type="GO" id="GO:0005525">
    <property type="term" value="F:GTP binding"/>
    <property type="evidence" value="ECO:0007669"/>
    <property type="project" value="UniProtKB-KW"/>
</dbReference>
<evidence type="ECO:0000256" key="5">
    <source>
        <dbReference type="RuleBase" id="RU363057"/>
    </source>
</evidence>
<dbReference type="Pfam" id="PF00071">
    <property type="entry name" value="Ras"/>
    <property type="match status" value="1"/>
</dbReference>
<dbReference type="GO" id="GO:0006606">
    <property type="term" value="P:protein import into nucleus"/>
    <property type="evidence" value="ECO:0007669"/>
    <property type="project" value="TreeGrafter"/>
</dbReference>
<evidence type="ECO:0000256" key="2">
    <source>
        <dbReference type="ARBA" id="ARBA00022741"/>
    </source>
</evidence>
<dbReference type="SUPFAM" id="SSF52540">
    <property type="entry name" value="P-loop containing nucleoside triphosphate hydrolases"/>
    <property type="match status" value="1"/>
</dbReference>
<evidence type="ECO:0000313" key="6">
    <source>
        <dbReference type="EMBL" id="KAF0979716.1"/>
    </source>
</evidence>
<comment type="subcellular location">
    <subcellularLocation>
        <location evidence="5">Nucleus</location>
    </subcellularLocation>
</comment>
<dbReference type="Proteomes" id="UP000444721">
    <property type="component" value="Unassembled WGS sequence"/>
</dbReference>
<comment type="caution">
    <text evidence="6">The sequence shown here is derived from an EMBL/GenBank/DDBJ whole genome shotgun (WGS) entry which is preliminary data.</text>
</comment>
<dbReference type="GeneID" id="68108602"/>
<dbReference type="InterPro" id="IPR027417">
    <property type="entry name" value="P-loop_NTPase"/>
</dbReference>
<dbReference type="InterPro" id="IPR001806">
    <property type="entry name" value="Small_GTPase"/>
</dbReference>
<dbReference type="SMART" id="SM00175">
    <property type="entry name" value="RAB"/>
    <property type="match status" value="1"/>
</dbReference>
<dbReference type="OrthoDB" id="10491232at2759"/>
<accession>A0A6A5BWL3</accession>
<keyword evidence="5" id="KW-0539">Nucleus</keyword>
<keyword evidence="4 5" id="KW-0342">GTP-binding</keyword>
<dbReference type="VEuPathDB" id="AmoebaDB:NF0080730"/>
<evidence type="ECO:0000256" key="4">
    <source>
        <dbReference type="ARBA" id="ARBA00023134"/>
    </source>
</evidence>
<dbReference type="GO" id="GO:0000054">
    <property type="term" value="P:ribosomal subunit export from nucleus"/>
    <property type="evidence" value="ECO:0007669"/>
    <property type="project" value="TreeGrafter"/>
</dbReference>
<dbReference type="SMART" id="SM00173">
    <property type="entry name" value="RAS"/>
    <property type="match status" value="1"/>
</dbReference>
<dbReference type="AlphaFoldDB" id="A0A6A5BWL3"/>
<reference evidence="6 7" key="1">
    <citation type="journal article" date="2019" name="Sci. Rep.">
        <title>Nanopore sequencing improves the draft genome of the human pathogenic amoeba Naegleria fowleri.</title>
        <authorList>
            <person name="Liechti N."/>
            <person name="Schurch N."/>
            <person name="Bruggmann R."/>
            <person name="Wittwer M."/>
        </authorList>
    </citation>
    <scope>NUCLEOTIDE SEQUENCE [LARGE SCALE GENOMIC DNA]</scope>
    <source>
        <strain evidence="6 7">ATCC 30894</strain>
    </source>
</reference>
<dbReference type="EMBL" id="VFQX01000023">
    <property type="protein sequence ID" value="KAF0979716.1"/>
    <property type="molecule type" value="Genomic_DNA"/>
</dbReference>
<dbReference type="PANTHER" id="PTHR24071">
    <property type="entry name" value="RAN GTPASE"/>
    <property type="match status" value="1"/>
</dbReference>
<evidence type="ECO:0000256" key="3">
    <source>
        <dbReference type="ARBA" id="ARBA00022927"/>
    </source>
</evidence>
<evidence type="ECO:0000256" key="1">
    <source>
        <dbReference type="ARBA" id="ARBA00022448"/>
    </source>
</evidence>
<keyword evidence="2 5" id="KW-0547">Nucleotide-binding</keyword>
<name>A0A6A5BWL3_NAEFO</name>
<sequence>MNRSSSTEENESADDDFNQSADVTVVELVDFVNPGQSHHFSDQLFTKFKSHMREPVHIFKLIVVGSSMVGKTSFINRFILDPKIMFRHLSDIHTTIFPITFASTKGKIRFEVWDYQNENNTSNDVYNDILDDHFHIPCDKFFQHAHCAILMFDITSRLSYKMVPQWYRKVLTLNPERVPSVVLCGNKVDVMDRKVKRKFATFHRKRNIEYHDVSARVNYCIVEPLLSLAKKLLNCVDLTFDNTWSAMLKKPQEVTIDSSRRLEIMQSEHMYYHDTYQMMTMIYNCIRKSCEFIFTPKNVLMDHNKVVARKSVCKFDRMKIY</sequence>
<dbReference type="GO" id="GO:0005737">
    <property type="term" value="C:cytoplasm"/>
    <property type="evidence" value="ECO:0007669"/>
    <property type="project" value="TreeGrafter"/>
</dbReference>
<proteinExistence type="inferred from homology"/>
<dbReference type="GO" id="GO:0005634">
    <property type="term" value="C:nucleus"/>
    <property type="evidence" value="ECO:0007669"/>
    <property type="project" value="UniProtKB-SubCell"/>
</dbReference>
<dbReference type="VEuPathDB" id="AmoebaDB:FDP41_001384"/>
<dbReference type="PROSITE" id="PS51419">
    <property type="entry name" value="RAB"/>
    <property type="match status" value="1"/>
</dbReference>
<organism evidence="6 7">
    <name type="scientific">Naegleria fowleri</name>
    <name type="common">Brain eating amoeba</name>
    <dbReference type="NCBI Taxonomy" id="5763"/>
    <lineage>
        <taxon>Eukaryota</taxon>
        <taxon>Discoba</taxon>
        <taxon>Heterolobosea</taxon>
        <taxon>Tetramitia</taxon>
        <taxon>Eutetramitia</taxon>
        <taxon>Vahlkampfiidae</taxon>
        <taxon>Naegleria</taxon>
    </lineage>
</organism>
<dbReference type="RefSeq" id="XP_044564429.1">
    <property type="nucleotide sequence ID" value="XM_044704462.1"/>
</dbReference>
<protein>
    <recommendedName>
        <fullName evidence="5">GTP-binding nuclear protein</fullName>
    </recommendedName>
</protein>
<dbReference type="SMART" id="SM00176">
    <property type="entry name" value="RAN"/>
    <property type="match status" value="1"/>
</dbReference>
<dbReference type="VEuPathDB" id="AmoebaDB:NfTy_029690"/>
<keyword evidence="3 5" id="KW-0653">Protein transport</keyword>
<keyword evidence="1 5" id="KW-0813">Transport</keyword>
<dbReference type="PROSITE" id="PS51418">
    <property type="entry name" value="RAN"/>
    <property type="match status" value="1"/>
</dbReference>
<dbReference type="PANTHER" id="PTHR24071:SF0">
    <property type="entry name" value="GTP-BINDING NUCLEAR PROTEIN RAN"/>
    <property type="match status" value="1"/>
</dbReference>
<comment type="function">
    <text evidence="5">GTP-binding protein involved in nucleocytoplasmic transport. Required for the import of protein into the nucleus and also for RNA export. Involved in chromatin condensation and control of cell cycle.</text>
</comment>